<evidence type="ECO:0000256" key="2">
    <source>
        <dbReference type="ARBA" id="ARBA00022448"/>
    </source>
</evidence>
<evidence type="ECO:0000256" key="9">
    <source>
        <dbReference type="SAM" id="Phobius"/>
    </source>
</evidence>
<evidence type="ECO:0000256" key="3">
    <source>
        <dbReference type="ARBA" id="ARBA00022475"/>
    </source>
</evidence>
<dbReference type="PANTHER" id="PTHR35011">
    <property type="entry name" value="2,3-DIKETO-L-GULONATE TRAP TRANSPORTER SMALL PERMEASE PROTEIN YIAM"/>
    <property type="match status" value="1"/>
</dbReference>
<dbReference type="OrthoDB" id="9815614at2"/>
<dbReference type="Pfam" id="PF04290">
    <property type="entry name" value="DctQ"/>
    <property type="match status" value="1"/>
</dbReference>
<gene>
    <name evidence="11" type="ORF">D1B32_22400</name>
</gene>
<feature type="transmembrane region" description="Helical" evidence="9">
    <location>
        <begin position="53"/>
        <end position="69"/>
    </location>
</feature>
<evidence type="ECO:0000256" key="4">
    <source>
        <dbReference type="ARBA" id="ARBA00022519"/>
    </source>
</evidence>
<feature type="transmembrane region" description="Helical" evidence="9">
    <location>
        <begin position="90"/>
        <end position="113"/>
    </location>
</feature>
<dbReference type="InterPro" id="IPR007387">
    <property type="entry name" value="TRAP_DctQ"/>
</dbReference>
<evidence type="ECO:0000259" key="10">
    <source>
        <dbReference type="Pfam" id="PF04290"/>
    </source>
</evidence>
<evidence type="ECO:0000313" key="12">
    <source>
        <dbReference type="Proteomes" id="UP000285456"/>
    </source>
</evidence>
<evidence type="ECO:0000256" key="8">
    <source>
        <dbReference type="ARBA" id="ARBA00038436"/>
    </source>
</evidence>
<feature type="domain" description="Tripartite ATP-independent periplasmic transporters DctQ component" evidence="10">
    <location>
        <begin position="27"/>
        <end position="157"/>
    </location>
</feature>
<evidence type="ECO:0000256" key="6">
    <source>
        <dbReference type="ARBA" id="ARBA00022989"/>
    </source>
</evidence>
<organism evidence="11 12">
    <name type="scientific">Oceanobacillus profundus</name>
    <dbReference type="NCBI Taxonomy" id="372463"/>
    <lineage>
        <taxon>Bacteria</taxon>
        <taxon>Bacillati</taxon>
        <taxon>Bacillota</taxon>
        <taxon>Bacilli</taxon>
        <taxon>Bacillales</taxon>
        <taxon>Bacillaceae</taxon>
        <taxon>Oceanobacillus</taxon>
    </lineage>
</organism>
<reference evidence="11 12" key="1">
    <citation type="journal article" date="2007" name="Int. J. Syst. Evol. Microbiol.">
        <title>Oceanobacillus profundus sp. nov., isolated from a deep-sea sediment core.</title>
        <authorList>
            <person name="Kim Y.G."/>
            <person name="Choi D.H."/>
            <person name="Hyun S."/>
            <person name="Cho B.C."/>
        </authorList>
    </citation>
    <scope>NUCLEOTIDE SEQUENCE [LARGE SCALE GENOMIC DNA]</scope>
    <source>
        <strain evidence="11 12">DSM 18246</strain>
    </source>
</reference>
<comment type="similarity">
    <text evidence="8">Belongs to the TRAP transporter small permease family.</text>
</comment>
<evidence type="ECO:0000256" key="5">
    <source>
        <dbReference type="ARBA" id="ARBA00022692"/>
    </source>
</evidence>
<dbReference type="GO" id="GO:0005886">
    <property type="term" value="C:plasma membrane"/>
    <property type="evidence" value="ECO:0007669"/>
    <property type="project" value="UniProtKB-SubCell"/>
</dbReference>
<keyword evidence="5 9" id="KW-0812">Transmembrane</keyword>
<keyword evidence="7 9" id="KW-0472">Membrane</keyword>
<comment type="subcellular location">
    <subcellularLocation>
        <location evidence="1">Cell inner membrane</location>
        <topology evidence="1">Multi-pass membrane protein</topology>
    </subcellularLocation>
</comment>
<dbReference type="AlphaFoldDB" id="A0A417YA21"/>
<dbReference type="EMBL" id="QWEH01000028">
    <property type="protein sequence ID" value="RHW29366.1"/>
    <property type="molecule type" value="Genomic_DNA"/>
</dbReference>
<dbReference type="InterPro" id="IPR055348">
    <property type="entry name" value="DctQ"/>
</dbReference>
<dbReference type="GO" id="GO:0022857">
    <property type="term" value="F:transmembrane transporter activity"/>
    <property type="evidence" value="ECO:0007669"/>
    <property type="project" value="TreeGrafter"/>
</dbReference>
<evidence type="ECO:0000256" key="7">
    <source>
        <dbReference type="ARBA" id="ARBA00023136"/>
    </source>
</evidence>
<keyword evidence="3" id="KW-1003">Cell membrane</keyword>
<evidence type="ECO:0000313" key="11">
    <source>
        <dbReference type="EMBL" id="RHW29366.1"/>
    </source>
</evidence>
<keyword evidence="12" id="KW-1185">Reference proteome</keyword>
<feature type="transmembrane region" description="Helical" evidence="9">
    <location>
        <begin position="133"/>
        <end position="154"/>
    </location>
</feature>
<proteinExistence type="inferred from homology"/>
<keyword evidence="2" id="KW-0813">Transport</keyword>
<feature type="transmembrane region" description="Helical" evidence="9">
    <location>
        <begin position="20"/>
        <end position="41"/>
    </location>
</feature>
<dbReference type="PANTHER" id="PTHR35011:SF2">
    <property type="entry name" value="2,3-DIKETO-L-GULONATE TRAP TRANSPORTER SMALL PERMEASE PROTEIN YIAM"/>
    <property type="match status" value="1"/>
</dbReference>
<accession>A0A417YA21</accession>
<evidence type="ECO:0000256" key="1">
    <source>
        <dbReference type="ARBA" id="ARBA00004429"/>
    </source>
</evidence>
<dbReference type="RefSeq" id="WP_095308352.1">
    <property type="nucleotide sequence ID" value="NZ_JBHTNL010000010.1"/>
</dbReference>
<sequence length="174" mass="20042">MKKILNQTDKILTKVEENLIFILLFSMLMAVFASFISRYFFDAQLRWSEELSRYLMIWATFIAVSYGVKKGAHITLDVLVVYFNEKANKVLRTISYIVSSIYCLVVILAGIPFVNNLMQTGQTSPAMQIPMYIVYFSIVVGSILMLIRYIILFVNDIFYGETIENTNNLDQKVS</sequence>
<keyword evidence="4" id="KW-0997">Cell inner membrane</keyword>
<dbReference type="Proteomes" id="UP000285456">
    <property type="component" value="Unassembled WGS sequence"/>
</dbReference>
<keyword evidence="6 9" id="KW-1133">Transmembrane helix</keyword>
<name>A0A417YA21_9BACI</name>
<dbReference type="GO" id="GO:0015740">
    <property type="term" value="P:C4-dicarboxylate transport"/>
    <property type="evidence" value="ECO:0007669"/>
    <property type="project" value="TreeGrafter"/>
</dbReference>
<protein>
    <submittedName>
        <fullName evidence="11">TRAP transporter small permease</fullName>
    </submittedName>
</protein>
<comment type="caution">
    <text evidence="11">The sequence shown here is derived from an EMBL/GenBank/DDBJ whole genome shotgun (WGS) entry which is preliminary data.</text>
</comment>